<gene>
    <name evidence="3" type="ORF">QE152_g27326</name>
</gene>
<dbReference type="Pfam" id="PF00665">
    <property type="entry name" value="rve"/>
    <property type="match status" value="1"/>
</dbReference>
<reference evidence="3 4" key="1">
    <citation type="journal article" date="2024" name="BMC Genomics">
        <title>De novo assembly and annotation of Popillia japonica's genome with initial clues to its potential as an invasive pest.</title>
        <authorList>
            <person name="Cucini C."/>
            <person name="Boschi S."/>
            <person name="Funari R."/>
            <person name="Cardaioli E."/>
            <person name="Iannotti N."/>
            <person name="Marturano G."/>
            <person name="Paoli F."/>
            <person name="Bruttini M."/>
            <person name="Carapelli A."/>
            <person name="Frati F."/>
            <person name="Nardi F."/>
        </authorList>
    </citation>
    <scope>NUCLEOTIDE SEQUENCE [LARGE SCALE GENOMIC DNA]</scope>
    <source>
        <strain evidence="3">DMR45628</strain>
    </source>
</reference>
<dbReference type="InterPro" id="IPR050951">
    <property type="entry name" value="Retrovirus_Pol_polyprotein"/>
</dbReference>
<evidence type="ECO:0000256" key="1">
    <source>
        <dbReference type="ARBA" id="ARBA00012493"/>
    </source>
</evidence>
<dbReference type="PROSITE" id="PS50994">
    <property type="entry name" value="INTEGRASE"/>
    <property type="match status" value="1"/>
</dbReference>
<dbReference type="Pfam" id="PF17921">
    <property type="entry name" value="Integrase_H2C2"/>
    <property type="match status" value="2"/>
</dbReference>
<dbReference type="InterPro" id="IPR012337">
    <property type="entry name" value="RNaseH-like_sf"/>
</dbReference>
<dbReference type="FunFam" id="3.30.420.10:FF:000032">
    <property type="entry name" value="Retrovirus-related Pol polyprotein from transposon 297-like Protein"/>
    <property type="match status" value="1"/>
</dbReference>
<comment type="caution">
    <text evidence="3">The sequence shown here is derived from an EMBL/GenBank/DDBJ whole genome shotgun (WGS) entry which is preliminary data.</text>
</comment>
<dbReference type="AlphaFoldDB" id="A0AAW1JWJ2"/>
<dbReference type="GO" id="GO:0015074">
    <property type="term" value="P:DNA integration"/>
    <property type="evidence" value="ECO:0007669"/>
    <property type="project" value="InterPro"/>
</dbReference>
<dbReference type="InterPro" id="IPR036397">
    <property type="entry name" value="RNaseH_sf"/>
</dbReference>
<feature type="domain" description="Integrase catalytic" evidence="2">
    <location>
        <begin position="94"/>
        <end position="277"/>
    </location>
</feature>
<dbReference type="PANTHER" id="PTHR37984:SF5">
    <property type="entry name" value="PROTEIN NYNRIN-LIKE"/>
    <property type="match status" value="1"/>
</dbReference>
<dbReference type="GO" id="GO:0003676">
    <property type="term" value="F:nucleic acid binding"/>
    <property type="evidence" value="ECO:0007669"/>
    <property type="project" value="InterPro"/>
</dbReference>
<dbReference type="EMBL" id="JASPKY010000334">
    <property type="protein sequence ID" value="KAK9708220.1"/>
    <property type="molecule type" value="Genomic_DNA"/>
</dbReference>
<evidence type="ECO:0000259" key="2">
    <source>
        <dbReference type="PROSITE" id="PS50994"/>
    </source>
</evidence>
<evidence type="ECO:0000313" key="3">
    <source>
        <dbReference type="EMBL" id="KAK9708220.1"/>
    </source>
</evidence>
<dbReference type="PANTHER" id="PTHR37984">
    <property type="entry name" value="PROTEIN CBG26694"/>
    <property type="match status" value="1"/>
</dbReference>
<name>A0AAW1JWJ2_POPJA</name>
<dbReference type="InterPro" id="IPR001584">
    <property type="entry name" value="Integrase_cat-core"/>
</dbReference>
<dbReference type="Gene3D" id="1.10.340.70">
    <property type="match status" value="1"/>
</dbReference>
<dbReference type="Gene3D" id="3.30.420.10">
    <property type="entry name" value="Ribonuclease H-like superfamily/Ribonuclease H"/>
    <property type="match status" value="2"/>
</dbReference>
<accession>A0AAW1JWJ2</accession>
<keyword evidence="4" id="KW-1185">Reference proteome</keyword>
<dbReference type="InterPro" id="IPR041588">
    <property type="entry name" value="Integrase_H2C2"/>
</dbReference>
<dbReference type="Proteomes" id="UP001458880">
    <property type="component" value="Unassembled WGS sequence"/>
</dbReference>
<dbReference type="EC" id="2.7.7.49" evidence="1"/>
<evidence type="ECO:0000313" key="4">
    <source>
        <dbReference type="Proteomes" id="UP001458880"/>
    </source>
</evidence>
<protein>
    <recommendedName>
        <fullName evidence="1">RNA-directed DNA polymerase</fullName>
        <ecNumber evidence="1">2.7.7.49</ecNumber>
    </recommendedName>
</protein>
<sequence>MVPESMQTNVIRTCHDELGHIGVDKAVEVIRRTYWFPNMRGKVKGHKAVEVIRRTYWFPNMRGKVKGHVENCLKCITFSPAAGKEQGFLHSIPKGNIPFNTLHIDHCGPLEKSRKRNRYIFVVVDAFTKFTKLYACKTTNSAERYIFVVVDAFTKFTKLYACKTTNSAEAINHLKHYFAVYSKPVRIVSDRGSAFTSSTFETFLNELSVCHVLIATGVPRANGQVERLNRDIIPMMAKLCETPDRWDDVLSNVEFTINNTINRSTGETPSKLLFGLNQSGNVNDTLKTLLEPINSNQLTKRKEI</sequence>
<organism evidence="3 4">
    <name type="scientific">Popillia japonica</name>
    <name type="common">Japanese beetle</name>
    <dbReference type="NCBI Taxonomy" id="7064"/>
    <lineage>
        <taxon>Eukaryota</taxon>
        <taxon>Metazoa</taxon>
        <taxon>Ecdysozoa</taxon>
        <taxon>Arthropoda</taxon>
        <taxon>Hexapoda</taxon>
        <taxon>Insecta</taxon>
        <taxon>Pterygota</taxon>
        <taxon>Neoptera</taxon>
        <taxon>Endopterygota</taxon>
        <taxon>Coleoptera</taxon>
        <taxon>Polyphaga</taxon>
        <taxon>Scarabaeiformia</taxon>
        <taxon>Scarabaeidae</taxon>
        <taxon>Rutelinae</taxon>
        <taxon>Popillia</taxon>
    </lineage>
</organism>
<dbReference type="GO" id="GO:0003964">
    <property type="term" value="F:RNA-directed DNA polymerase activity"/>
    <property type="evidence" value="ECO:0007669"/>
    <property type="project" value="UniProtKB-EC"/>
</dbReference>
<proteinExistence type="predicted"/>
<dbReference type="SUPFAM" id="SSF53098">
    <property type="entry name" value="Ribonuclease H-like"/>
    <property type="match status" value="2"/>
</dbReference>